<feature type="transmembrane region" description="Helical" evidence="1">
    <location>
        <begin position="6"/>
        <end position="25"/>
    </location>
</feature>
<proteinExistence type="predicted"/>
<dbReference type="EMBL" id="FLTX01000041">
    <property type="protein sequence ID" value="SBV51970.1"/>
    <property type="molecule type" value="Genomic_DNA"/>
</dbReference>
<dbReference type="STRING" id="56449.XBLMG947_2760"/>
<keyword evidence="1" id="KW-0472">Membrane</keyword>
<dbReference type="AlphaFoldDB" id="A0A1C3NNJ2"/>
<reference evidence="2 3" key="1">
    <citation type="submission" date="2016-06" db="EMBL/GenBank/DDBJ databases">
        <authorList>
            <person name="Kjaerup R.B."/>
            <person name="Dalgaard T.S."/>
            <person name="Juul-Madsen H.R."/>
        </authorList>
    </citation>
    <scope>NUCLEOTIDE SEQUENCE [LARGE SCALE GENOMIC DNA]</scope>
    <source>
        <strain evidence="2">LMG947</strain>
    </source>
</reference>
<evidence type="ECO:0000313" key="2">
    <source>
        <dbReference type="EMBL" id="SBV51970.1"/>
    </source>
</evidence>
<keyword evidence="1" id="KW-1133">Transmembrane helix</keyword>
<protein>
    <submittedName>
        <fullName evidence="2">RNA polymerase sigma factor</fullName>
    </submittedName>
</protein>
<sequence>MPALHAAGAVLIAGFCTYGSCWYLLRFAQNASEAAAIRRFIHITTLTSVLVCGSMLLLKHLEAGAWASLLTLCAGMAVLNYQSLRLLPRVMRSMLERDARRRGATRAPLLYRCMFSPGGMLVSTAAVILPIVQHYMQRGML</sequence>
<name>A0A1C3NNJ2_9XANT</name>
<organism evidence="2 3">
    <name type="scientific">Xanthomonas bromi</name>
    <dbReference type="NCBI Taxonomy" id="56449"/>
    <lineage>
        <taxon>Bacteria</taxon>
        <taxon>Pseudomonadati</taxon>
        <taxon>Pseudomonadota</taxon>
        <taxon>Gammaproteobacteria</taxon>
        <taxon>Lysobacterales</taxon>
        <taxon>Lysobacteraceae</taxon>
        <taxon>Xanthomonas</taxon>
    </lineage>
</organism>
<feature type="transmembrane region" description="Helical" evidence="1">
    <location>
        <begin position="109"/>
        <end position="132"/>
    </location>
</feature>
<dbReference type="Proteomes" id="UP000092503">
    <property type="component" value="Unassembled WGS sequence"/>
</dbReference>
<accession>A0A1C3NNJ2</accession>
<feature type="transmembrane region" description="Helical" evidence="1">
    <location>
        <begin position="64"/>
        <end position="88"/>
    </location>
</feature>
<evidence type="ECO:0000313" key="3">
    <source>
        <dbReference type="Proteomes" id="UP000092503"/>
    </source>
</evidence>
<gene>
    <name evidence="2" type="ORF">XBLMG947_2760</name>
</gene>
<keyword evidence="1" id="KW-0812">Transmembrane</keyword>
<evidence type="ECO:0000256" key="1">
    <source>
        <dbReference type="SAM" id="Phobius"/>
    </source>
</evidence>
<feature type="transmembrane region" description="Helical" evidence="1">
    <location>
        <begin position="37"/>
        <end position="58"/>
    </location>
</feature>